<dbReference type="EMBL" id="AJYA01000050">
    <property type="protein sequence ID" value="EIM74035.1"/>
    <property type="molecule type" value="Genomic_DNA"/>
</dbReference>
<feature type="domain" description="DUF11" evidence="1">
    <location>
        <begin position="1355"/>
        <end position="1463"/>
    </location>
</feature>
<organism evidence="3 4">
    <name type="scientific">Nitritalea halalkaliphila LW7</name>
    <dbReference type="NCBI Taxonomy" id="1189621"/>
    <lineage>
        <taxon>Bacteria</taxon>
        <taxon>Pseudomonadati</taxon>
        <taxon>Bacteroidota</taxon>
        <taxon>Cytophagia</taxon>
        <taxon>Cytophagales</taxon>
        <taxon>Cyclobacteriaceae</taxon>
        <taxon>Nitritalea</taxon>
    </lineage>
</organism>
<evidence type="ECO:0000313" key="4">
    <source>
        <dbReference type="Proteomes" id="UP000005551"/>
    </source>
</evidence>
<accession>I5BWT3</accession>
<comment type="caution">
    <text evidence="3">The sequence shown here is derived from an EMBL/GenBank/DDBJ whole genome shotgun (WGS) entry which is preliminary data.</text>
</comment>
<dbReference type="NCBIfam" id="TIGR01451">
    <property type="entry name" value="B_ant_repeat"/>
    <property type="match status" value="3"/>
</dbReference>
<dbReference type="PATRIC" id="fig|1189621.3.peg.3467"/>
<proteinExistence type="predicted"/>
<dbReference type="InterPro" id="IPR051172">
    <property type="entry name" value="Chlamydia_OmcB"/>
</dbReference>
<dbReference type="STRING" id="1189621.A3SI_16712"/>
<gene>
    <name evidence="3" type="ORF">A3SI_16712</name>
</gene>
<evidence type="ECO:0000259" key="2">
    <source>
        <dbReference type="Pfam" id="PF19081"/>
    </source>
</evidence>
<feature type="domain" description="Ig-like" evidence="2">
    <location>
        <begin position="1583"/>
        <end position="1655"/>
    </location>
</feature>
<dbReference type="Proteomes" id="UP000005551">
    <property type="component" value="Unassembled WGS sequence"/>
</dbReference>
<dbReference type="InterPro" id="IPR001434">
    <property type="entry name" value="OmcB-like_DUF11"/>
</dbReference>
<dbReference type="PANTHER" id="PTHR34819:SF5">
    <property type="entry name" value="CONSERVED REPEAT DOMAIN PROTEIN"/>
    <property type="match status" value="1"/>
</dbReference>
<dbReference type="PANTHER" id="PTHR34819">
    <property type="entry name" value="LARGE CYSTEINE-RICH PERIPLASMIC PROTEIN OMCB"/>
    <property type="match status" value="1"/>
</dbReference>
<protein>
    <submittedName>
        <fullName evidence="3">Uncharacterized protein</fullName>
    </submittedName>
</protein>
<dbReference type="Gene3D" id="2.60.40.10">
    <property type="entry name" value="Immunoglobulins"/>
    <property type="match status" value="1"/>
</dbReference>
<dbReference type="InterPro" id="IPR047589">
    <property type="entry name" value="DUF11_rpt"/>
</dbReference>
<feature type="domain" description="DUF11" evidence="1">
    <location>
        <begin position="1086"/>
        <end position="1173"/>
    </location>
</feature>
<reference evidence="3 4" key="1">
    <citation type="submission" date="2012-05" db="EMBL/GenBank/DDBJ databases">
        <title>Genome sequence of Nitritalea halalkaliphila LW7.</title>
        <authorList>
            <person name="Jangir P.K."/>
            <person name="Singh A."/>
            <person name="Shivaji S."/>
            <person name="Sharma R."/>
        </authorList>
    </citation>
    <scope>NUCLEOTIDE SEQUENCE [LARGE SCALE GENOMIC DNA]</scope>
    <source>
        <strain evidence="3 4">LW7</strain>
    </source>
</reference>
<dbReference type="Pfam" id="PF01345">
    <property type="entry name" value="DUF11"/>
    <property type="match status" value="3"/>
</dbReference>
<dbReference type="InterPro" id="IPR044023">
    <property type="entry name" value="Ig_7"/>
</dbReference>
<evidence type="ECO:0000259" key="1">
    <source>
        <dbReference type="Pfam" id="PF01345"/>
    </source>
</evidence>
<feature type="domain" description="DUF11" evidence="1">
    <location>
        <begin position="1221"/>
        <end position="1322"/>
    </location>
</feature>
<name>I5BWT3_9BACT</name>
<dbReference type="Pfam" id="PF19081">
    <property type="entry name" value="Ig_7"/>
    <property type="match status" value="2"/>
</dbReference>
<dbReference type="RefSeq" id="WP_009056786.1">
    <property type="nucleotide sequence ID" value="NZ_AJYA01000050.1"/>
</dbReference>
<sequence>MSKFYYYFILFFYLGAGLGVPKKSQAQTITVANEVVAISEPRSTGIFTSTPTAINPQNATVNNNQFARLQSSPGLALGLGSFTGFIDLRFPSLQAANTTSYVRLRGEDSLLESLLGGSLGQALADIGGLVLLGNQVISLEARNEAGVVFSRNSGSSGGGFNNPRSRVVADAQGNLFVAFTPDQPYTRIRATNDITSLLGLGNIVNLDVFSVVTIDGIGACGSPQFTSFDASGINLDLLGLGSSGVTNPGRAIDGDINTFSSLSPGLLSVGGTISQFFEWGSSSVATDEVQVTLSGSPAVLNVDLLGGIRLVAYNQGNVVFNQPLSALNTELLGILQLDLLGLLSGGDPVTFPVRPGVPFDRFEVRVGSLLNVDVGEAIRIHEVVKTAGRPLFADPAAQNQVLCAGENAIFSVIQEPNTTYQWFDRPVGGTAIASGATFNAGPISARSVFYVSATRADCSEPSVRAAVTADVDLNPTITVAGATVFTAGLNDTVTLPAVSATDGAGNPVPVSIIPQGGAPFTAPNLAGPFTSGGQFVYRVQADGPNCTNFVDIIVTVIDFDDCPAVFTPNFANDATEFTTSSLLGIQLGSVTNANNAADGNLSTFSVLSETLGTSLLGLTGETSQTLGWNVTRPAGSLVTVKLARELAGVAQVAAGIYVQPFRNGVAVGPRRVVDGNLVSVLNGVNEFNVNFVPTAANGNAVSFDAVKVGLLPLVNLLQTVRVYGAYTNDASASAPVCDFGVFDVLTGFETGLLGLDVVTGLTAVLNPERAVDGNLNTFATIVNAVGVNAFSKLEVAYRIPAIQGDSLRIKIGVPAALLELSLLDGFRIQRFLGNQAVGAPVALNGSLISLRLLAGNNEGILSLATDVPFDRIQILSGGLVSALEALRVFDVSIVPTTRFENEVLDPATGLGILDICPGEELVLPTDCDGVKLYTAATGSDEITVQDIAQLPAGTVLTVFVQPIRFGCETTTERRELQIRVRETPLPILEPAGANVLPLGAPITLRVANAGDFAAGTTYEWFQNGVLIPAVTGPELSIPAFSAAQVGSFTVRALSTCPSELSLPVDLLLLDLDFWKGFEVSTGNLFVQGGEEVTYFINIRNQGSVPLSGLIIRDAIPENTAFVTGSASDGGALIANELVWTNVDVPAGGTRTLTFRVRVEANLSGVNEIFNIARLQLDPAGPAINSLPPNALGDGPDIGAPEGTIIPVEANPNLAAWKAFAVEGDASATQVGPNQLITYTIFVRNLGNQNLTNVRVSDRLPAGVSYVSGGTLAGDVVSFTVGNLQVGETKSVTFSVRTNQNLTNIFFIENTAEVRANGIPDPILTVPPVDNQDPLTSGPDLGAGPGTRIPVLNNLDIAITKLVSSSDPSGSAVAGATLTYTITVRNTGSVDLERLFIRDPLPANTIFLSATDDGSVEAGEVRWVFEPANLAVGQSREVSFTVEVGPIDSSVIGQISNIAFATATGLITDGPAVDVERQTPPVTINTACAPSTAADIDADAGAICPGESFDLNPRSTTVANPIFRIFTDASLSPSSLISGTVVSPTVTTTYFITVEGDGVCQTLPGQALEVTLTVNPSSTAADITADGREICLGEPTELTASSALTNPIFRWYTDAGLTQLLFEGATFTPASVNLGANRFFVTVAAEGICETKAGEAREVVLTVNERPATPVVSPTAITLTEGFSAAISASVGAGEVAVWFDANGQEVFVGEVFTTPTTLPIGTFTFSVFARNTTTQCLSENAATVTVTIVPRDPNAENCTIANAQSGGSTLLCVLCSITNAERAVDGNPDTFSRLNIPAGLLSGSVFQNLFFPTQGAAGDSVRVRLAIPGGLADVSVLGGVQLQLLQNGSLWDRLFR</sequence>
<keyword evidence="4" id="KW-1185">Reference proteome</keyword>
<evidence type="ECO:0000313" key="3">
    <source>
        <dbReference type="EMBL" id="EIM74035.1"/>
    </source>
</evidence>
<feature type="domain" description="Ig-like" evidence="2">
    <location>
        <begin position="395"/>
        <end position="471"/>
    </location>
</feature>
<dbReference type="InterPro" id="IPR013783">
    <property type="entry name" value="Ig-like_fold"/>
</dbReference>